<evidence type="ECO:0000313" key="3">
    <source>
        <dbReference type="EMBL" id="WXB13310.1"/>
    </source>
</evidence>
<dbReference type="InterPro" id="IPR007484">
    <property type="entry name" value="Peptidase_M28"/>
</dbReference>
<dbReference type="Pfam" id="PF04389">
    <property type="entry name" value="Peptidase_M28"/>
    <property type="match status" value="1"/>
</dbReference>
<sequence>MASETEVSTASSELAVAPAADDDPVTHLNYFGADAQRGRNAPSADFDRSADYVVQRLKQYGLVGPNPNDPSSPYYQTFNMNGFASERAEFANHADHGTGADAFGTTLFEHGFYLDDRLDSQSFGVLAQKYRSITGSTKTPTLSDLKASTELLAATRNVLGRLDGTGPKKAEVIVAMAHLDHLGVSGGQIYNGADDNGSGSSVLLSLVPILAAAKEAGQLNRTILFFWTAAEEDGLVGSNYFVSHPIAGIGLSNIVGVVNMDMVGRWDNSRISILDKKSNGSTTYLSGLLSQANSALATPFTRINKDIDAYARRQDGASFFDRGEDVLFVFEGLSNPNGGGNLHSDYHRPTDDVSKIIAENGGQKVRRIRDLVGGTLKLAANRP</sequence>
<accession>A0ABZ2LRF4</accession>
<dbReference type="RefSeq" id="WP_394822932.1">
    <property type="nucleotide sequence ID" value="NZ_CP089984.1"/>
</dbReference>
<dbReference type="PANTHER" id="PTHR12147">
    <property type="entry name" value="METALLOPEPTIDASE M28 FAMILY MEMBER"/>
    <property type="match status" value="1"/>
</dbReference>
<dbReference type="Proteomes" id="UP001370348">
    <property type="component" value="Chromosome"/>
</dbReference>
<name>A0ABZ2LRF4_9BACT</name>
<dbReference type="SUPFAM" id="SSF53187">
    <property type="entry name" value="Zn-dependent exopeptidases"/>
    <property type="match status" value="1"/>
</dbReference>
<evidence type="ECO:0000313" key="4">
    <source>
        <dbReference type="Proteomes" id="UP001370348"/>
    </source>
</evidence>
<dbReference type="EMBL" id="CP089984">
    <property type="protein sequence ID" value="WXB13310.1"/>
    <property type="molecule type" value="Genomic_DNA"/>
</dbReference>
<evidence type="ECO:0000259" key="2">
    <source>
        <dbReference type="Pfam" id="PF04389"/>
    </source>
</evidence>
<proteinExistence type="predicted"/>
<dbReference type="PANTHER" id="PTHR12147:SF26">
    <property type="entry name" value="PEPTIDASE M28 DOMAIN-CONTAINING PROTEIN"/>
    <property type="match status" value="1"/>
</dbReference>
<gene>
    <name evidence="3" type="ORF">LZC94_36385</name>
</gene>
<feature type="region of interest" description="Disordered" evidence="1">
    <location>
        <begin position="1"/>
        <end position="20"/>
    </location>
</feature>
<dbReference type="Gene3D" id="3.40.630.10">
    <property type="entry name" value="Zn peptidases"/>
    <property type="match status" value="1"/>
</dbReference>
<organism evidence="3 4">
    <name type="scientific">Pendulispora albinea</name>
    <dbReference type="NCBI Taxonomy" id="2741071"/>
    <lineage>
        <taxon>Bacteria</taxon>
        <taxon>Pseudomonadati</taxon>
        <taxon>Myxococcota</taxon>
        <taxon>Myxococcia</taxon>
        <taxon>Myxococcales</taxon>
        <taxon>Sorangiineae</taxon>
        <taxon>Pendulisporaceae</taxon>
        <taxon>Pendulispora</taxon>
    </lineage>
</organism>
<feature type="compositionally biased region" description="Low complexity" evidence="1">
    <location>
        <begin position="1"/>
        <end position="19"/>
    </location>
</feature>
<evidence type="ECO:0000256" key="1">
    <source>
        <dbReference type="SAM" id="MobiDB-lite"/>
    </source>
</evidence>
<keyword evidence="4" id="KW-1185">Reference proteome</keyword>
<reference evidence="3 4" key="1">
    <citation type="submission" date="2021-12" db="EMBL/GenBank/DDBJ databases">
        <title>Discovery of the Pendulisporaceae a myxobacterial family with distinct sporulation behavior and unique specialized metabolism.</title>
        <authorList>
            <person name="Garcia R."/>
            <person name="Popoff A."/>
            <person name="Bader C.D."/>
            <person name="Loehr J."/>
            <person name="Walesch S."/>
            <person name="Walt C."/>
            <person name="Boldt J."/>
            <person name="Bunk B."/>
            <person name="Haeckl F.J.F.P.J."/>
            <person name="Gunesch A.P."/>
            <person name="Birkelbach J."/>
            <person name="Nuebel U."/>
            <person name="Pietschmann T."/>
            <person name="Bach T."/>
            <person name="Mueller R."/>
        </authorList>
    </citation>
    <scope>NUCLEOTIDE SEQUENCE [LARGE SCALE GENOMIC DNA]</scope>
    <source>
        <strain evidence="3 4">MSr11954</strain>
    </source>
</reference>
<feature type="domain" description="Peptidase M28" evidence="2">
    <location>
        <begin position="157"/>
        <end position="359"/>
    </location>
</feature>
<protein>
    <submittedName>
        <fullName evidence="3">M28 family peptidase</fullName>
    </submittedName>
</protein>
<dbReference type="InterPro" id="IPR045175">
    <property type="entry name" value="M28_fam"/>
</dbReference>